<evidence type="ECO:0000256" key="1">
    <source>
        <dbReference type="ARBA" id="ARBA00022481"/>
    </source>
</evidence>
<keyword evidence="2" id="KW-0472">Membrane</keyword>
<dbReference type="InterPro" id="IPR045584">
    <property type="entry name" value="Pilin-like"/>
</dbReference>
<comment type="caution">
    <text evidence="3">The sequence shown here is derived from an EMBL/GenBank/DDBJ whole genome shotgun (WGS) entry which is preliminary data.</text>
</comment>
<evidence type="ECO:0000256" key="2">
    <source>
        <dbReference type="SAM" id="Phobius"/>
    </source>
</evidence>
<name>A0ABU9BNK0_9BURK</name>
<dbReference type="SUPFAM" id="SSF54523">
    <property type="entry name" value="Pili subunits"/>
    <property type="match status" value="1"/>
</dbReference>
<dbReference type="PRINTS" id="PR00813">
    <property type="entry name" value="BCTERIALGSPG"/>
</dbReference>
<gene>
    <name evidence="3" type="ORF">AACH06_11985</name>
</gene>
<accession>A0ABU9BNK0</accession>
<evidence type="ECO:0000313" key="4">
    <source>
        <dbReference type="Proteomes" id="UP001371218"/>
    </source>
</evidence>
<dbReference type="InterPro" id="IPR012902">
    <property type="entry name" value="N_methyl_site"/>
</dbReference>
<feature type="transmembrane region" description="Helical" evidence="2">
    <location>
        <begin position="20"/>
        <end position="42"/>
    </location>
</feature>
<proteinExistence type="predicted"/>
<dbReference type="Pfam" id="PF07963">
    <property type="entry name" value="N_methyl"/>
    <property type="match status" value="1"/>
</dbReference>
<organism evidence="3 4">
    <name type="scientific">Ideonella lacteola</name>
    <dbReference type="NCBI Taxonomy" id="2984193"/>
    <lineage>
        <taxon>Bacteria</taxon>
        <taxon>Pseudomonadati</taxon>
        <taxon>Pseudomonadota</taxon>
        <taxon>Betaproteobacteria</taxon>
        <taxon>Burkholderiales</taxon>
        <taxon>Sphaerotilaceae</taxon>
        <taxon>Ideonella</taxon>
    </lineage>
</organism>
<protein>
    <submittedName>
        <fullName evidence="3">Type II secretion system protein</fullName>
    </submittedName>
</protein>
<sequence length="165" mass="18305">MTRQRHATGNPPAGFTLVELLITLAVLALLATVAAPLAQVTYQRAKERELRLALREIRTAIDAYKTASDQGRIRKDAGASGYPASLERLVEGEEDQADPKKRKMFFLRRVPRDPMSDDTDRDAVSSWALRSYASEAADPRAGEDVYDVHSRSTVQGLNGVAYTQW</sequence>
<keyword evidence="2" id="KW-0812">Transmembrane</keyword>
<dbReference type="RefSeq" id="WP_341425915.1">
    <property type="nucleotide sequence ID" value="NZ_JBBUTG010000005.1"/>
</dbReference>
<keyword evidence="2" id="KW-1133">Transmembrane helix</keyword>
<reference evidence="3 4" key="1">
    <citation type="submission" date="2024-04" db="EMBL/GenBank/DDBJ databases">
        <title>Novel species of the genus Ideonella isolated from streams.</title>
        <authorList>
            <person name="Lu H."/>
        </authorList>
    </citation>
    <scope>NUCLEOTIDE SEQUENCE [LARGE SCALE GENOMIC DNA]</scope>
    <source>
        <strain evidence="3 4">DXS29W</strain>
    </source>
</reference>
<evidence type="ECO:0000313" key="3">
    <source>
        <dbReference type="EMBL" id="MEK8031538.1"/>
    </source>
</evidence>
<keyword evidence="4" id="KW-1185">Reference proteome</keyword>
<dbReference type="InterPro" id="IPR000983">
    <property type="entry name" value="Bac_GSPG_pilin"/>
</dbReference>
<dbReference type="Gene3D" id="3.30.700.10">
    <property type="entry name" value="Glycoprotein, Type 4 Pilin"/>
    <property type="match status" value="1"/>
</dbReference>
<dbReference type="Proteomes" id="UP001371218">
    <property type="component" value="Unassembled WGS sequence"/>
</dbReference>
<keyword evidence="1" id="KW-0488">Methylation</keyword>
<dbReference type="EMBL" id="JBBUTG010000005">
    <property type="protein sequence ID" value="MEK8031538.1"/>
    <property type="molecule type" value="Genomic_DNA"/>
</dbReference>
<dbReference type="NCBIfam" id="TIGR02532">
    <property type="entry name" value="IV_pilin_GFxxxE"/>
    <property type="match status" value="1"/>
</dbReference>
<dbReference type="PROSITE" id="PS00409">
    <property type="entry name" value="PROKAR_NTER_METHYL"/>
    <property type="match status" value="1"/>
</dbReference>